<dbReference type="eggNOG" id="ENOG5032Y88">
    <property type="taxonomic scope" value="Bacteria"/>
</dbReference>
<evidence type="ECO:0000256" key="3">
    <source>
        <dbReference type="ARBA" id="ARBA00022801"/>
    </source>
</evidence>
<dbReference type="GO" id="GO:0003676">
    <property type="term" value="F:nucleic acid binding"/>
    <property type="evidence" value="ECO:0007669"/>
    <property type="project" value="InterPro"/>
</dbReference>
<keyword evidence="6" id="KW-1185">Reference proteome</keyword>
<dbReference type="InterPro" id="IPR014883">
    <property type="entry name" value="VRR_NUC"/>
</dbReference>
<dbReference type="Proteomes" id="UP000000845">
    <property type="component" value="Chromosome"/>
</dbReference>
<gene>
    <name evidence="5" type="ordered locus">Sterm_1414</name>
</gene>
<feature type="domain" description="VRR-NUC" evidence="4">
    <location>
        <begin position="6"/>
        <end position="86"/>
    </location>
</feature>
<evidence type="ECO:0000256" key="2">
    <source>
        <dbReference type="ARBA" id="ARBA00022722"/>
    </source>
</evidence>
<dbReference type="KEGG" id="str:Sterm_1414"/>
<dbReference type="Gene3D" id="3.40.1350.10">
    <property type="match status" value="1"/>
</dbReference>
<protein>
    <submittedName>
        <fullName evidence="5">VRR-NUC domain protein</fullName>
    </submittedName>
</protein>
<dbReference type="GO" id="GO:0004518">
    <property type="term" value="F:nuclease activity"/>
    <property type="evidence" value="ECO:0007669"/>
    <property type="project" value="UniProtKB-KW"/>
</dbReference>
<reference evidence="6" key="1">
    <citation type="submission" date="2009-09" db="EMBL/GenBank/DDBJ databases">
        <title>The complete chromosome of Sebaldella termitidis ATCC 33386.</title>
        <authorList>
            <consortium name="US DOE Joint Genome Institute (JGI-PGF)"/>
            <person name="Lucas S."/>
            <person name="Copeland A."/>
            <person name="Lapidus A."/>
            <person name="Glavina del Rio T."/>
            <person name="Dalin E."/>
            <person name="Tice H."/>
            <person name="Bruce D."/>
            <person name="Goodwin L."/>
            <person name="Pitluck S."/>
            <person name="Kyrpides N."/>
            <person name="Mavromatis K."/>
            <person name="Ivanova N."/>
            <person name="Mikhailova N."/>
            <person name="Sims D."/>
            <person name="Meincke L."/>
            <person name="Brettin T."/>
            <person name="Detter J.C."/>
            <person name="Han C."/>
            <person name="Larimer F."/>
            <person name="Land M."/>
            <person name="Hauser L."/>
            <person name="Markowitz V."/>
            <person name="Cheng J.F."/>
            <person name="Hugenholtz P."/>
            <person name="Woyke T."/>
            <person name="Wu D."/>
            <person name="Eisen J.A."/>
        </authorList>
    </citation>
    <scope>NUCLEOTIDE SEQUENCE [LARGE SCALE GENOMIC DNA]</scope>
    <source>
        <strain evidence="6">ATCC 33386 / NCTC 11300</strain>
    </source>
</reference>
<proteinExistence type="predicted"/>
<comment type="cofactor">
    <cofactor evidence="1">
        <name>Mg(2+)</name>
        <dbReference type="ChEBI" id="CHEBI:18420"/>
    </cofactor>
</comment>
<keyword evidence="2" id="KW-0540">Nuclease</keyword>
<accession>D1AHP2</accession>
<reference evidence="5 6" key="2">
    <citation type="journal article" date="2010" name="Stand. Genomic Sci.">
        <title>Complete genome sequence of Sebaldella termitidis type strain (NCTC 11300).</title>
        <authorList>
            <person name="Harmon-Smith M."/>
            <person name="Celia L."/>
            <person name="Chertkov O."/>
            <person name="Lapidus A."/>
            <person name="Copeland A."/>
            <person name="Glavina Del Rio T."/>
            <person name="Nolan M."/>
            <person name="Lucas S."/>
            <person name="Tice H."/>
            <person name="Cheng J.F."/>
            <person name="Han C."/>
            <person name="Detter J.C."/>
            <person name="Bruce D."/>
            <person name="Goodwin L."/>
            <person name="Pitluck S."/>
            <person name="Pati A."/>
            <person name="Liolios K."/>
            <person name="Ivanova N."/>
            <person name="Mavromatis K."/>
            <person name="Mikhailova N."/>
            <person name="Chen A."/>
            <person name="Palaniappan K."/>
            <person name="Land M."/>
            <person name="Hauser L."/>
            <person name="Chang Y.J."/>
            <person name="Jeffries C.D."/>
            <person name="Brettin T."/>
            <person name="Goker M."/>
            <person name="Beck B."/>
            <person name="Bristow J."/>
            <person name="Eisen J.A."/>
            <person name="Markowitz V."/>
            <person name="Hugenholtz P."/>
            <person name="Kyrpides N.C."/>
            <person name="Klenk H.P."/>
            <person name="Chen F."/>
        </authorList>
    </citation>
    <scope>NUCLEOTIDE SEQUENCE [LARGE SCALE GENOMIC DNA]</scope>
    <source>
        <strain evidence="6">ATCC 33386 / NCTC 11300</strain>
    </source>
</reference>
<dbReference type="InterPro" id="IPR011856">
    <property type="entry name" value="tRNA_endonuc-like_dom_sf"/>
</dbReference>
<evidence type="ECO:0000313" key="6">
    <source>
        <dbReference type="Proteomes" id="UP000000845"/>
    </source>
</evidence>
<evidence type="ECO:0000259" key="4">
    <source>
        <dbReference type="SMART" id="SM00990"/>
    </source>
</evidence>
<dbReference type="GO" id="GO:0016788">
    <property type="term" value="F:hydrolase activity, acting on ester bonds"/>
    <property type="evidence" value="ECO:0007669"/>
    <property type="project" value="InterPro"/>
</dbReference>
<dbReference type="EMBL" id="CP001739">
    <property type="protein sequence ID" value="ACZ08276.1"/>
    <property type="molecule type" value="Genomic_DNA"/>
</dbReference>
<dbReference type="RefSeq" id="WP_012860872.1">
    <property type="nucleotide sequence ID" value="NC_013517.1"/>
</dbReference>
<dbReference type="SMART" id="SM00990">
    <property type="entry name" value="VRR_NUC"/>
    <property type="match status" value="1"/>
</dbReference>
<organism evidence="5 6">
    <name type="scientific">Sebaldella termitidis (strain ATCC 33386 / NCTC 11300)</name>
    <dbReference type="NCBI Taxonomy" id="526218"/>
    <lineage>
        <taxon>Bacteria</taxon>
        <taxon>Fusobacteriati</taxon>
        <taxon>Fusobacteriota</taxon>
        <taxon>Fusobacteriia</taxon>
        <taxon>Fusobacteriales</taxon>
        <taxon>Leptotrichiaceae</taxon>
        <taxon>Sebaldella</taxon>
    </lineage>
</organism>
<sequence>MFKNELKEKDIEKYLRDEIKKVGGIAYKFVSPGNAGVPDRLVLLPGRWSFFVELKAPGKKTRAVQDRQIRKIRNLDFSVLIIDSKKQVDDLVKMIKHHLGVDKNNGIHTT</sequence>
<name>D1AHP2_SEBTE</name>
<evidence type="ECO:0000313" key="5">
    <source>
        <dbReference type="EMBL" id="ACZ08276.1"/>
    </source>
</evidence>
<dbReference type="HOGENOM" id="CLU_161041_1_0_0"/>
<dbReference type="AlphaFoldDB" id="D1AHP2"/>
<dbReference type="STRING" id="526218.Sterm_1414"/>
<keyword evidence="3" id="KW-0378">Hydrolase</keyword>
<evidence type="ECO:0000256" key="1">
    <source>
        <dbReference type="ARBA" id="ARBA00001946"/>
    </source>
</evidence>